<proteinExistence type="predicted"/>
<dbReference type="RefSeq" id="WP_229383769.1">
    <property type="nucleotide sequence ID" value="NZ_JAGTTN010000002.1"/>
</dbReference>
<sequence length="470" mass="50025">MSITSRGYEGTIDYEDWALLTSHLGVQYSVFGADSFAVTAGAGTREVVVRAGRAAGQGILDISDADITLTGAAVTSGNRWDMVVLRRDWAAGATSVVLVQGGSIKAIPTRSTDVGVEDDQPLFLARFAAGQPTVQELVDVRVWKGDGGLVAKDLLVRDYLQAIGSTVRVGSSTWGLGFSGLDIPQWTLVSGTWDSIQGKPGAFAPTSHIHDIVDVRQDGQPIFTHYLPNTYAAKGHSHNLQDLGGNLPLLKGGTGVANLADLRWILGLRGWDVGNPISISAGGTGATTAAQARSNLGASAVGHTHIVNEINSGTWDRVVNTAQPITTTNHVYVPNSSAAVSSYTIAYINSDGRLSRGASSERYKDEITLVEAAALGAIFPDLYEFVMKGDRGQMPRIGWIAERLNESDDLRRFVVYAREVETDDDGNVTGAHLALDEHGDPIPESIDFISLLIAQVAQLHVRVAALEARA</sequence>
<reference evidence="1" key="1">
    <citation type="submission" date="2021-04" db="EMBL/GenBank/DDBJ databases">
        <title>Microbacterium tenobrionis sp. nov. and Microbacterium allomyrinae sp. nov., isolated from larvae of Tenobrio molitor and Allomyrina dichotoma, respectively.</title>
        <authorList>
            <person name="Lee S.D."/>
        </authorList>
    </citation>
    <scope>NUCLEOTIDE SEQUENCE</scope>
    <source>
        <strain evidence="1">BWT-G7</strain>
    </source>
</reference>
<accession>A0A9X1LTC7</accession>
<protein>
    <recommendedName>
        <fullName evidence="3">Tail fiber domain-containing protein</fullName>
    </recommendedName>
</protein>
<dbReference type="Proteomes" id="UP001139354">
    <property type="component" value="Unassembled WGS sequence"/>
</dbReference>
<evidence type="ECO:0000313" key="2">
    <source>
        <dbReference type="Proteomes" id="UP001139354"/>
    </source>
</evidence>
<keyword evidence="2" id="KW-1185">Reference proteome</keyword>
<dbReference type="AlphaFoldDB" id="A0A9X1LTC7"/>
<evidence type="ECO:0008006" key="3">
    <source>
        <dbReference type="Google" id="ProtNLM"/>
    </source>
</evidence>
<organism evidence="1 2">
    <name type="scientific">Microbacterium allomyrinae</name>
    <dbReference type="NCBI Taxonomy" id="2830666"/>
    <lineage>
        <taxon>Bacteria</taxon>
        <taxon>Bacillati</taxon>
        <taxon>Actinomycetota</taxon>
        <taxon>Actinomycetes</taxon>
        <taxon>Micrococcales</taxon>
        <taxon>Microbacteriaceae</taxon>
        <taxon>Microbacterium</taxon>
    </lineage>
</organism>
<dbReference type="EMBL" id="JAGTTN010000002">
    <property type="protein sequence ID" value="MCC2031837.1"/>
    <property type="molecule type" value="Genomic_DNA"/>
</dbReference>
<evidence type="ECO:0000313" key="1">
    <source>
        <dbReference type="EMBL" id="MCC2031837.1"/>
    </source>
</evidence>
<gene>
    <name evidence="1" type="ORF">KEC57_06520</name>
</gene>
<name>A0A9X1LTC7_9MICO</name>
<comment type="caution">
    <text evidence="1">The sequence shown here is derived from an EMBL/GenBank/DDBJ whole genome shotgun (WGS) entry which is preliminary data.</text>
</comment>